<evidence type="ECO:0000256" key="1">
    <source>
        <dbReference type="SAM" id="MobiDB-lite"/>
    </source>
</evidence>
<dbReference type="NCBIfam" id="TIGR01180">
    <property type="entry name" value="aman2_put"/>
    <property type="match status" value="1"/>
</dbReference>
<feature type="compositionally biased region" description="Low complexity" evidence="1">
    <location>
        <begin position="9"/>
        <end position="23"/>
    </location>
</feature>
<reference evidence="3 4" key="1">
    <citation type="submission" date="2016-11" db="EMBL/GenBank/DDBJ databases">
        <authorList>
            <person name="Jaros S."/>
            <person name="Januszkiewicz K."/>
            <person name="Wedrychowicz H."/>
        </authorList>
    </citation>
    <scope>NUCLEOTIDE SEQUENCE [LARGE SCALE GENOMIC DNA]</scope>
    <source>
        <strain evidence="3 4">CGMCC 4.2025</strain>
    </source>
</reference>
<dbReference type="GO" id="GO:0030246">
    <property type="term" value="F:carbohydrate binding"/>
    <property type="evidence" value="ECO:0007669"/>
    <property type="project" value="InterPro"/>
</dbReference>
<dbReference type="InterPro" id="IPR000421">
    <property type="entry name" value="FA58C"/>
</dbReference>
<dbReference type="InterPro" id="IPR050883">
    <property type="entry name" value="PNGase"/>
</dbReference>
<dbReference type="InterPro" id="IPR041371">
    <property type="entry name" value="GH92_N"/>
</dbReference>
<sequence>MTRTDRRLTGTSTAGTSAAGTRTESTRTERQHRMRSGRTRRTLTRPLLAAVVVLGLTAPASALAHAESAGSGQGPAFATSFESGDPQPTWTDTAETDAKGDPEVSGVTAGTLPVLPGSVKDKIAEVTASSDNPPNEVAKNAADEDANTKWLTFAGTGWLQYKLSEDVTVKKYALTSANDSPERDPKDFTLQGSADGAGWTTLDTRSGVKFSGRLKSNVYDVANPGAYRYYRLNVTANTSGGIVQLADLILSDGSAPPPPVSGMTSDIGAGPSSGPNVKPSVGFTGLKALEYAGSHTRSGAVHAWNKLYDVHIPVHRDTQLSYDIFPELTGGDLKYPSTYASIDLHFTDGSYLSRLRTPAQDQNGVTLSPDGQGAGKILYASQWNAVASAIGKVAAGKTIDRILLGYDDPAGSAEAGANTQFKGWIDDLAIGAAPARDTSASYAEHVDTRRGTNASGSFSRGNNLPLTAVPNGFNFFTPVTDAGSTGWEYSYAAQNNADNLPTLQALGISHEPSPWMGDRDTFQVMPSAAAGTPDLNRSKRALAFDHKDEVAQPHYYGVTFKNGIKAEIAPTDHAAEFRFTFPGDNGDLLFDNVNNNGGLTFDAAAGTLDGYSDVNTGGGEAATRMYVHGEFDRTPGTATKVTGQGRDNVTGYAGFDTSGDKTVTMRIATSFIGADQAKKNLDLEIPKGTSFDTVKNRAERQWNAKLGKVEVQGAGDDQLTTLYSNLYRMNLYPNSGAENTGTAAKPVYQYASPFSPATGASTPTRTGAKIVDGKVYVNNGFWDTYRSEWPAYSLLESDTAGELADGFVQQYKDGGWTARWSSPGYADLMTGTSSDVAFSDALAKGVDNFDAKAAYEAAVKNATVFPTAGGVGRKGLDTSVFDGYTDTSVDGSVSWSLDGYINDYGIGTMAARLAKAPHTSEADRERYQEESAYFLGRARNYTTLFNPNVGFFEGRTADGSWRVPDAQYDPQQWGNEYTETNAWNYAFTVPQDPNGLAALYGGQKGLEKKLDAFFGTQETADGDAGGYGGTIHEMLEARDVRMGELGMSNQPSFGIPYMYDYAGAPAKTQAAVRQIQQRLFTGSSIGQGYPGDEDNGATSTWQIFSALGFYPLQVGSDSYVIGSPLFTKATVHLDNGKDIVVNAPNNSRDNVYVQSLKVNGKSWDKVYLTQGQLSAGAVLDFTMGAKPSSWGTGKNALPASLTPAGGTPDPLTDTTGPGLGAGSAAGGTDVAGLFDNTSATQVDLPGANPAVTYAYSGTGGKPATARKAAFYTLTSGSTAAAQDPKSWQLQGSSDGTHWRTLDTRSGQAFTDRLQTRPFEIAHPGAYTSYRLVVTANNGSRDTTSLAEVELLAHR</sequence>
<evidence type="ECO:0000313" key="3">
    <source>
        <dbReference type="EMBL" id="SHM10507.1"/>
    </source>
</evidence>
<dbReference type="InterPro" id="IPR008979">
    <property type="entry name" value="Galactose-bd-like_sf"/>
</dbReference>
<dbReference type="Proteomes" id="UP000184111">
    <property type="component" value="Unassembled WGS sequence"/>
</dbReference>
<dbReference type="EMBL" id="FRBI01000008">
    <property type="protein sequence ID" value="SHM10507.1"/>
    <property type="molecule type" value="Genomic_DNA"/>
</dbReference>
<feature type="compositionally biased region" description="Polar residues" evidence="1">
    <location>
        <begin position="80"/>
        <end position="93"/>
    </location>
</feature>
<dbReference type="GO" id="GO:0006516">
    <property type="term" value="P:glycoprotein catabolic process"/>
    <property type="evidence" value="ECO:0007669"/>
    <property type="project" value="TreeGrafter"/>
</dbReference>
<dbReference type="InterPro" id="IPR005887">
    <property type="entry name" value="GH92_a_mannosidase_put"/>
</dbReference>
<dbReference type="Gene3D" id="3.30.2080.10">
    <property type="entry name" value="GH92 mannosidase domain"/>
    <property type="match status" value="1"/>
</dbReference>
<dbReference type="FunFam" id="3.30.2080.10:FF:000001">
    <property type="entry name" value="Alpha-1,2-mannosidase subfamily"/>
    <property type="match status" value="1"/>
</dbReference>
<dbReference type="PANTHER" id="PTHR12143">
    <property type="entry name" value="PEPTIDE N-GLYCANASE PNGASE -RELATED"/>
    <property type="match status" value="1"/>
</dbReference>
<organism evidence="3 4">
    <name type="scientific">Actinacidiphila paucisporea</name>
    <dbReference type="NCBI Taxonomy" id="310782"/>
    <lineage>
        <taxon>Bacteria</taxon>
        <taxon>Bacillati</taxon>
        <taxon>Actinomycetota</taxon>
        <taxon>Actinomycetes</taxon>
        <taxon>Kitasatosporales</taxon>
        <taxon>Streptomycetaceae</taxon>
        <taxon>Actinacidiphila</taxon>
    </lineage>
</organism>
<feature type="region of interest" description="Disordered" evidence="1">
    <location>
        <begin position="1194"/>
        <end position="1223"/>
    </location>
</feature>
<dbReference type="SUPFAM" id="SSF48208">
    <property type="entry name" value="Six-hairpin glycosidases"/>
    <property type="match status" value="1"/>
</dbReference>
<dbReference type="Gene3D" id="2.60.120.260">
    <property type="entry name" value="Galactose-binding domain-like"/>
    <property type="match status" value="2"/>
</dbReference>
<name>A0A1M7G3H2_9ACTN</name>
<feature type="domain" description="F5/8 type C" evidence="2">
    <location>
        <begin position="107"/>
        <end position="251"/>
    </location>
</feature>
<dbReference type="GO" id="GO:0000224">
    <property type="term" value="F:peptide-N4-(N-acetyl-beta-glucosaminyl)asparagine amidase activity"/>
    <property type="evidence" value="ECO:0007669"/>
    <property type="project" value="TreeGrafter"/>
</dbReference>
<dbReference type="PANTHER" id="PTHR12143:SF43">
    <property type="entry name" value="PUTATIVE-RELATED"/>
    <property type="match status" value="1"/>
</dbReference>
<dbReference type="Pfam" id="PF00754">
    <property type="entry name" value="F5_F8_type_C"/>
    <property type="match status" value="1"/>
</dbReference>
<gene>
    <name evidence="3" type="ORF">SAMN05216499_108128</name>
</gene>
<feature type="region of interest" description="Disordered" evidence="1">
    <location>
        <begin position="1"/>
        <end position="43"/>
    </location>
</feature>
<dbReference type="InterPro" id="IPR014718">
    <property type="entry name" value="GH-type_carb-bd"/>
</dbReference>
<protein>
    <submittedName>
        <fullName evidence="3">Alpha-1,2-mannosidase, putative</fullName>
    </submittedName>
</protein>
<dbReference type="InterPro" id="IPR008928">
    <property type="entry name" value="6-hairpin_glycosidase_sf"/>
</dbReference>
<dbReference type="Gene3D" id="2.70.98.10">
    <property type="match status" value="1"/>
</dbReference>
<keyword evidence="4" id="KW-1185">Reference proteome</keyword>
<accession>A0A1M7G3H2</accession>
<dbReference type="STRING" id="310782.SAMN05216499_108128"/>
<feature type="region of interest" description="Disordered" evidence="1">
    <location>
        <begin position="67"/>
        <end position="113"/>
    </location>
</feature>
<dbReference type="InterPro" id="IPR012939">
    <property type="entry name" value="Glyco_hydro_92"/>
</dbReference>
<dbReference type="PROSITE" id="PS50022">
    <property type="entry name" value="FA58C_3"/>
    <property type="match status" value="1"/>
</dbReference>
<proteinExistence type="predicted"/>
<dbReference type="GO" id="GO:0005829">
    <property type="term" value="C:cytosol"/>
    <property type="evidence" value="ECO:0007669"/>
    <property type="project" value="TreeGrafter"/>
</dbReference>
<dbReference type="Gene3D" id="1.20.1050.60">
    <property type="entry name" value="alpha-1,2-mannosidase"/>
    <property type="match status" value="1"/>
</dbReference>
<dbReference type="GO" id="GO:0005975">
    <property type="term" value="P:carbohydrate metabolic process"/>
    <property type="evidence" value="ECO:0007669"/>
    <property type="project" value="InterPro"/>
</dbReference>
<feature type="compositionally biased region" description="Basic residues" evidence="1">
    <location>
        <begin position="32"/>
        <end position="43"/>
    </location>
</feature>
<dbReference type="Pfam" id="PF07971">
    <property type="entry name" value="Glyco_hydro_92"/>
    <property type="match status" value="1"/>
</dbReference>
<evidence type="ECO:0000313" key="4">
    <source>
        <dbReference type="Proteomes" id="UP000184111"/>
    </source>
</evidence>
<dbReference type="Pfam" id="PF17678">
    <property type="entry name" value="Glyco_hydro_92N"/>
    <property type="match status" value="1"/>
</dbReference>
<evidence type="ECO:0000259" key="2">
    <source>
        <dbReference type="PROSITE" id="PS50022"/>
    </source>
</evidence>
<dbReference type="SUPFAM" id="SSF49785">
    <property type="entry name" value="Galactose-binding domain-like"/>
    <property type="match status" value="2"/>
</dbReference>
<dbReference type="Gene3D" id="1.20.1610.10">
    <property type="entry name" value="alpha-1,2-mannosidases domains"/>
    <property type="match status" value="1"/>
</dbReference>
<feature type="compositionally biased region" description="Low complexity" evidence="1">
    <location>
        <begin position="1202"/>
        <end position="1216"/>
    </location>
</feature>